<dbReference type="GO" id="GO:0000785">
    <property type="term" value="C:chromatin"/>
    <property type="evidence" value="ECO:0007669"/>
    <property type="project" value="TreeGrafter"/>
</dbReference>
<dbReference type="PROSITE" id="PS51466">
    <property type="entry name" value="PINIT"/>
    <property type="match status" value="1"/>
</dbReference>
<dbReference type="GO" id="GO:0008270">
    <property type="term" value="F:zinc ion binding"/>
    <property type="evidence" value="ECO:0007669"/>
    <property type="project" value="UniProtKB-KW"/>
</dbReference>
<keyword evidence="13" id="KW-1185">Reference proteome</keyword>
<gene>
    <name evidence="12" type="primary">SIZ1_2</name>
    <name evidence="12" type="ORF">CU098_007688</name>
</gene>
<comment type="caution">
    <text evidence="12">The sequence shown here is derived from an EMBL/GenBank/DDBJ whole genome shotgun (WGS) entry which is preliminary data.</text>
</comment>
<sequence>MSAEINSIFYQSIQKDLRKATVKEIGECIKAVNSTLLAQARMSVSGRKDELITRMTKYIISLIANNKRANIQNVVRIVNEIVPKKIFWRFENDRIYFHSPSERSRVAFHEKRGNTIENMDFKPSPFLKPIARLTHIKVCPIANKERQSRVFQFTLADDHRAMLATPNAVDDRPIYQIRFYCAKYTNTTTSNLLVEFPNICELKVNGNVIGGSILRCLKNKPGTVNPPDLTIMTRKSALNNVELVYVSSDTPFIASAYIVERTPVITLIQTLRRERVLPKEKVLERLQEIQQDTDIIMESETLSTKDPLAFTRIVTPIRSKNCQHLQCFDAYTYLTMNEQTPTWTCPVCNRQIEDWGDLIVDQYFSEMLKNTPKHIDSVRVEPNGQVTIIDENPDLAQEEDSDEDSEYEQLFREKASVPPEEIPTILLDDDEEELQANPIAGDQQAQENIPTEPPRKKQKSDVIDLTIDSDEENENTPIQFVR</sequence>
<dbReference type="Gene3D" id="3.30.40.10">
    <property type="entry name" value="Zinc/RING finger domain, C3HC4 (zinc finger)"/>
    <property type="match status" value="1"/>
</dbReference>
<keyword evidence="3" id="KW-0808">Transferase</keyword>
<dbReference type="Proteomes" id="UP000253551">
    <property type="component" value="Unassembled WGS sequence"/>
</dbReference>
<evidence type="ECO:0000256" key="1">
    <source>
        <dbReference type="ARBA" id="ARBA00004718"/>
    </source>
</evidence>
<evidence type="ECO:0000313" key="13">
    <source>
        <dbReference type="Proteomes" id="UP000253551"/>
    </source>
</evidence>
<evidence type="ECO:0000256" key="5">
    <source>
        <dbReference type="ARBA" id="ARBA00022771"/>
    </source>
</evidence>
<dbReference type="OrthoDB" id="28127at2759"/>
<keyword evidence="5 8" id="KW-0863">Zinc-finger</keyword>
<proteinExistence type="inferred from homology"/>
<feature type="domain" description="PINIT" evidence="11">
    <location>
        <begin position="98"/>
        <end position="262"/>
    </location>
</feature>
<feature type="domain" description="SP-RING-type" evidence="10">
    <location>
        <begin position="291"/>
        <end position="373"/>
    </location>
</feature>
<dbReference type="InterPro" id="IPR004181">
    <property type="entry name" value="Znf_MIZ"/>
</dbReference>
<feature type="compositionally biased region" description="Basic and acidic residues" evidence="9">
    <location>
        <begin position="453"/>
        <end position="462"/>
    </location>
</feature>
<dbReference type="InterPro" id="IPR023321">
    <property type="entry name" value="PINIT"/>
</dbReference>
<dbReference type="InterPro" id="IPR013083">
    <property type="entry name" value="Znf_RING/FYVE/PHD"/>
</dbReference>
<evidence type="ECO:0000256" key="3">
    <source>
        <dbReference type="ARBA" id="ARBA00022679"/>
    </source>
</evidence>
<comment type="similarity">
    <text evidence="2">Belongs to the PIAS family.</text>
</comment>
<reference evidence="12 13" key="1">
    <citation type="journal article" date="2018" name="G3 (Bethesda)">
        <title>Phylogenetic and Phylogenomic Definition of Rhizopus Species.</title>
        <authorList>
            <person name="Gryganskyi A.P."/>
            <person name="Golan J."/>
            <person name="Dolatabadi S."/>
            <person name="Mondo S."/>
            <person name="Robb S."/>
            <person name="Idnurm A."/>
            <person name="Muszewska A."/>
            <person name="Steczkiewicz K."/>
            <person name="Masonjones S."/>
            <person name="Liao H.L."/>
            <person name="Gajdeczka M.T."/>
            <person name="Anike F."/>
            <person name="Vuek A."/>
            <person name="Anishchenko I.M."/>
            <person name="Voigt K."/>
            <person name="de Hoog G.S."/>
            <person name="Smith M.E."/>
            <person name="Heitman J."/>
            <person name="Vilgalys R."/>
            <person name="Stajich J.E."/>
        </authorList>
    </citation>
    <scope>NUCLEOTIDE SEQUENCE [LARGE SCALE GENOMIC DNA]</scope>
    <source>
        <strain evidence="12 13">LSU 92-RS-03</strain>
    </source>
</reference>
<evidence type="ECO:0000259" key="10">
    <source>
        <dbReference type="PROSITE" id="PS51044"/>
    </source>
</evidence>
<feature type="region of interest" description="Disordered" evidence="9">
    <location>
        <begin position="429"/>
        <end position="482"/>
    </location>
</feature>
<keyword evidence="12" id="KW-0436">Ligase</keyword>
<dbReference type="UniPathway" id="UPA00886"/>
<evidence type="ECO:0000256" key="2">
    <source>
        <dbReference type="ARBA" id="ARBA00005383"/>
    </source>
</evidence>
<keyword evidence="4" id="KW-0479">Metal-binding</keyword>
<dbReference type="GO" id="GO:0016874">
    <property type="term" value="F:ligase activity"/>
    <property type="evidence" value="ECO:0007669"/>
    <property type="project" value="UniProtKB-KW"/>
</dbReference>
<comment type="pathway">
    <text evidence="1">Protein modification; protein sumoylation.</text>
</comment>
<evidence type="ECO:0000313" key="12">
    <source>
        <dbReference type="EMBL" id="RCH92921.1"/>
    </source>
</evidence>
<dbReference type="PROSITE" id="PS51044">
    <property type="entry name" value="ZF_SP_RING"/>
    <property type="match status" value="1"/>
</dbReference>
<dbReference type="PANTHER" id="PTHR10782:SF4">
    <property type="entry name" value="TONALLI, ISOFORM E"/>
    <property type="match status" value="1"/>
</dbReference>
<dbReference type="AlphaFoldDB" id="A0A367JTA4"/>
<evidence type="ECO:0000256" key="8">
    <source>
        <dbReference type="PROSITE-ProRule" id="PRU00452"/>
    </source>
</evidence>
<dbReference type="InterPro" id="IPR038654">
    <property type="entry name" value="PINIT_sf"/>
</dbReference>
<dbReference type="Pfam" id="PF14324">
    <property type="entry name" value="PINIT"/>
    <property type="match status" value="1"/>
</dbReference>
<dbReference type="STRING" id="4846.A0A367JTA4"/>
<dbReference type="Pfam" id="PF02891">
    <property type="entry name" value="zf-MIZ"/>
    <property type="match status" value="1"/>
</dbReference>
<dbReference type="CDD" id="cd16650">
    <property type="entry name" value="SP-RING_PIAS-like"/>
    <property type="match status" value="1"/>
</dbReference>
<name>A0A367JTA4_RHIST</name>
<keyword evidence="6" id="KW-0833">Ubl conjugation pathway</keyword>
<dbReference type="GO" id="GO:0016925">
    <property type="term" value="P:protein sumoylation"/>
    <property type="evidence" value="ECO:0007669"/>
    <property type="project" value="UniProtKB-UniPathway"/>
</dbReference>
<evidence type="ECO:0000259" key="11">
    <source>
        <dbReference type="PROSITE" id="PS51466"/>
    </source>
</evidence>
<evidence type="ECO:0000256" key="9">
    <source>
        <dbReference type="SAM" id="MobiDB-lite"/>
    </source>
</evidence>
<organism evidence="12 13">
    <name type="scientific">Rhizopus stolonifer</name>
    <name type="common">Rhizopus nigricans</name>
    <dbReference type="NCBI Taxonomy" id="4846"/>
    <lineage>
        <taxon>Eukaryota</taxon>
        <taxon>Fungi</taxon>
        <taxon>Fungi incertae sedis</taxon>
        <taxon>Mucoromycota</taxon>
        <taxon>Mucoromycotina</taxon>
        <taxon>Mucoromycetes</taxon>
        <taxon>Mucorales</taxon>
        <taxon>Mucorineae</taxon>
        <taxon>Rhizopodaceae</taxon>
        <taxon>Rhizopus</taxon>
    </lineage>
</organism>
<dbReference type="EMBL" id="PJQM01002769">
    <property type="protein sequence ID" value="RCH92921.1"/>
    <property type="molecule type" value="Genomic_DNA"/>
</dbReference>
<keyword evidence="7" id="KW-0862">Zinc</keyword>
<evidence type="ECO:0000256" key="4">
    <source>
        <dbReference type="ARBA" id="ARBA00022723"/>
    </source>
</evidence>
<dbReference type="GO" id="GO:0061665">
    <property type="term" value="F:SUMO ligase activity"/>
    <property type="evidence" value="ECO:0007669"/>
    <property type="project" value="TreeGrafter"/>
</dbReference>
<dbReference type="Gene3D" id="2.60.120.780">
    <property type="entry name" value="PINIT domain"/>
    <property type="match status" value="1"/>
</dbReference>
<dbReference type="PANTHER" id="PTHR10782">
    <property type="entry name" value="ZINC FINGER MIZ DOMAIN-CONTAINING PROTEIN"/>
    <property type="match status" value="1"/>
</dbReference>
<evidence type="ECO:0000256" key="7">
    <source>
        <dbReference type="ARBA" id="ARBA00022833"/>
    </source>
</evidence>
<protein>
    <submittedName>
        <fullName evidence="12">SUMO ligase siz1</fullName>
    </submittedName>
</protein>
<accession>A0A367JTA4</accession>
<evidence type="ECO:0000256" key="6">
    <source>
        <dbReference type="ARBA" id="ARBA00022786"/>
    </source>
</evidence>